<dbReference type="Proteomes" id="UP001227230">
    <property type="component" value="Chromosome 2"/>
</dbReference>
<proteinExistence type="inferred from homology"/>
<dbReference type="Pfam" id="PF02458">
    <property type="entry name" value="Transferase"/>
    <property type="match status" value="1"/>
</dbReference>
<gene>
    <name evidence="3" type="ORF">VitviT2T_002875</name>
</gene>
<evidence type="ECO:0000256" key="1">
    <source>
        <dbReference type="ARBA" id="ARBA00009861"/>
    </source>
</evidence>
<keyword evidence="4" id="KW-1185">Reference proteome</keyword>
<dbReference type="EMBL" id="CP126649">
    <property type="protein sequence ID" value="WJZ83170.1"/>
    <property type="molecule type" value="Genomic_DNA"/>
</dbReference>
<evidence type="ECO:0000256" key="2">
    <source>
        <dbReference type="ARBA" id="ARBA00022679"/>
    </source>
</evidence>
<sequence length="443" mass="49218">MESPISFSVTRGEPRLVAPAKPTPRELKELSDIDDQEGLRFQVPIIFFYGNSSLMDGKDPAKVIREALAKALIYYYPFAGRLVEGSNRKLLVDCTGEGVLFVEADADTTLEYLGDAIQPPCPCFEELLYDVPGSGGILGCPLLLFQVTRLRCGGFVLALRLNHTMSDSFGLLQFLNAVSEIAQGAEVPSVLPVWQRELLNARNPPCITCRHYEFEEVHDTKGTLGVMDDDNTVHRSFFFGPKEIRSLKMRIPQALGPCTTYEALAACVWRCRTVAFGVDPNEFVRFSSAMSMRGKRGLQLPSGYYGNAFAYPAAIAKVGELCKNPLGYAVELVKKVKAEMSEEYIKSLAALMVIKGRPLYTRTGFFIISDNTRVDFQDVDFGWGKPLYGGLAKASSLISFFLRFRNSKGEEGIVVPIQLPLPVMERFEQEVKRMVAEEAVEVP</sequence>
<dbReference type="InterPro" id="IPR050898">
    <property type="entry name" value="Plant_acyltransferase"/>
</dbReference>
<dbReference type="PANTHER" id="PTHR31147">
    <property type="entry name" value="ACYL TRANSFERASE 4"/>
    <property type="match status" value="1"/>
</dbReference>
<name>A0ABY9BK14_VITVI</name>
<accession>A0ABY9BK14</accession>
<dbReference type="InterPro" id="IPR023213">
    <property type="entry name" value="CAT-like_dom_sf"/>
</dbReference>
<dbReference type="PANTHER" id="PTHR31147:SF66">
    <property type="entry name" value="OS05G0315700 PROTEIN"/>
    <property type="match status" value="1"/>
</dbReference>
<evidence type="ECO:0000313" key="3">
    <source>
        <dbReference type="EMBL" id="WJZ83170.1"/>
    </source>
</evidence>
<keyword evidence="2" id="KW-0808">Transferase</keyword>
<protein>
    <recommendedName>
        <fullName evidence="5">Methanol O-anthraniloyltransferase</fullName>
    </recommendedName>
</protein>
<comment type="similarity">
    <text evidence="1">Belongs to the plant acyltransferase family.</text>
</comment>
<reference evidence="3 4" key="1">
    <citation type="journal article" date="2023" name="Hortic Res">
        <title>The complete reference genome for grapevine (Vitis vinifera L.) genetics and breeding.</title>
        <authorList>
            <person name="Shi X."/>
            <person name="Cao S."/>
            <person name="Wang X."/>
            <person name="Huang S."/>
            <person name="Wang Y."/>
            <person name="Liu Z."/>
            <person name="Liu W."/>
            <person name="Leng X."/>
            <person name="Peng Y."/>
            <person name="Wang N."/>
            <person name="Wang Y."/>
            <person name="Ma Z."/>
            <person name="Xu X."/>
            <person name="Zhang F."/>
            <person name="Xue H."/>
            <person name="Zhong H."/>
            <person name="Wang Y."/>
            <person name="Zhang K."/>
            <person name="Velt A."/>
            <person name="Avia K."/>
            <person name="Holtgrawe D."/>
            <person name="Grimplet J."/>
            <person name="Matus J.T."/>
            <person name="Ware D."/>
            <person name="Wu X."/>
            <person name="Wang H."/>
            <person name="Liu C."/>
            <person name="Fang Y."/>
            <person name="Rustenholz C."/>
            <person name="Cheng Z."/>
            <person name="Xiao H."/>
            <person name="Zhou Y."/>
        </authorList>
    </citation>
    <scope>NUCLEOTIDE SEQUENCE [LARGE SCALE GENOMIC DNA]</scope>
    <source>
        <strain evidence="4">cv. Pinot noir / PN40024</strain>
        <tissue evidence="3">Leaf</tissue>
    </source>
</reference>
<organism evidence="3 4">
    <name type="scientific">Vitis vinifera</name>
    <name type="common">Grape</name>
    <dbReference type="NCBI Taxonomy" id="29760"/>
    <lineage>
        <taxon>Eukaryota</taxon>
        <taxon>Viridiplantae</taxon>
        <taxon>Streptophyta</taxon>
        <taxon>Embryophyta</taxon>
        <taxon>Tracheophyta</taxon>
        <taxon>Spermatophyta</taxon>
        <taxon>Magnoliopsida</taxon>
        <taxon>eudicotyledons</taxon>
        <taxon>Gunneridae</taxon>
        <taxon>Pentapetalae</taxon>
        <taxon>rosids</taxon>
        <taxon>Vitales</taxon>
        <taxon>Vitaceae</taxon>
        <taxon>Viteae</taxon>
        <taxon>Vitis</taxon>
    </lineage>
</organism>
<evidence type="ECO:0008006" key="5">
    <source>
        <dbReference type="Google" id="ProtNLM"/>
    </source>
</evidence>
<evidence type="ECO:0000313" key="4">
    <source>
        <dbReference type="Proteomes" id="UP001227230"/>
    </source>
</evidence>
<dbReference type="Gene3D" id="3.30.559.10">
    <property type="entry name" value="Chloramphenicol acetyltransferase-like domain"/>
    <property type="match status" value="2"/>
</dbReference>